<dbReference type="InterPro" id="IPR055706">
    <property type="entry name" value="Slg1/2_DUF7282"/>
</dbReference>
<evidence type="ECO:0000256" key="1">
    <source>
        <dbReference type="SAM" id="MobiDB-lite"/>
    </source>
</evidence>
<protein>
    <recommendedName>
        <fullName evidence="2">DUF7282 domain-containing protein</fullName>
    </recommendedName>
</protein>
<evidence type="ECO:0000259" key="2">
    <source>
        <dbReference type="Pfam" id="PF23951"/>
    </source>
</evidence>
<feature type="region of interest" description="Disordered" evidence="1">
    <location>
        <begin position="81"/>
        <end position="133"/>
    </location>
</feature>
<dbReference type="EMBL" id="CP045119">
    <property type="protein sequence ID" value="QIN84275.1"/>
    <property type="molecule type" value="Genomic_DNA"/>
</dbReference>
<keyword evidence="4" id="KW-1185">Reference proteome</keyword>
<dbReference type="Proteomes" id="UP000501452">
    <property type="component" value="Chromosome"/>
</dbReference>
<dbReference type="KEGG" id="rub:GBA63_17670"/>
<proteinExistence type="predicted"/>
<accession>A0A6G8QCP9</accession>
<dbReference type="AlphaFoldDB" id="A0A6G8QCP9"/>
<feature type="domain" description="DUF7282" evidence="2">
    <location>
        <begin position="4"/>
        <end position="99"/>
    </location>
</feature>
<evidence type="ECO:0000313" key="3">
    <source>
        <dbReference type="EMBL" id="QIN84275.1"/>
    </source>
</evidence>
<reference evidence="3 4" key="1">
    <citation type="submission" date="2019-10" db="EMBL/GenBank/DDBJ databases">
        <title>Rubrobacter sp nov SCSIO 52090 isolated from a deep-sea sediment in the South China Sea.</title>
        <authorList>
            <person name="Chen R.W."/>
        </authorList>
    </citation>
    <scope>NUCLEOTIDE SEQUENCE [LARGE SCALE GENOMIC DNA]</scope>
    <source>
        <strain evidence="3 4">SCSIO 52909</strain>
    </source>
</reference>
<evidence type="ECO:0000313" key="4">
    <source>
        <dbReference type="Proteomes" id="UP000501452"/>
    </source>
</evidence>
<gene>
    <name evidence="3" type="ORF">GBA63_17670</name>
</gene>
<organism evidence="3 4">
    <name type="scientific">Rubrobacter tropicus</name>
    <dbReference type="NCBI Taxonomy" id="2653851"/>
    <lineage>
        <taxon>Bacteria</taxon>
        <taxon>Bacillati</taxon>
        <taxon>Actinomycetota</taxon>
        <taxon>Rubrobacteria</taxon>
        <taxon>Rubrobacterales</taxon>
        <taxon>Rubrobacteraceae</taxon>
        <taxon>Rubrobacter</taxon>
    </lineage>
</organism>
<name>A0A6G8QCP9_9ACTN</name>
<sequence>MTRLEVRDQSGSGAAVTVPAATLEGTKGWLAVRADDDGKPGRVLGHAPLKAGANSDVRVELDRPVASSQRLYATVHAEDPADGRFTFPADDPTATQGGRAAAEPISYTVEDGAPGRESAGIRDDELPESGGVPPGALLAAGTLLLLSSAACLSLALRRGAADGS</sequence>
<dbReference type="Pfam" id="PF23951">
    <property type="entry name" value="DUF7282"/>
    <property type="match status" value="1"/>
</dbReference>